<proteinExistence type="predicted"/>
<evidence type="ECO:0000313" key="1">
    <source>
        <dbReference type="EMBL" id="QJB03098.1"/>
    </source>
</evidence>
<dbReference type="AlphaFoldDB" id="A0A6M3M784"/>
<accession>A0A6M3M784</accession>
<gene>
    <name evidence="1" type="ORF">MM171B00889_0004</name>
</gene>
<protein>
    <submittedName>
        <fullName evidence="1">Uncharacterized protein</fullName>
    </submittedName>
</protein>
<organism evidence="1">
    <name type="scientific">viral metagenome</name>
    <dbReference type="NCBI Taxonomy" id="1070528"/>
    <lineage>
        <taxon>unclassified sequences</taxon>
        <taxon>metagenomes</taxon>
        <taxon>organismal metagenomes</taxon>
    </lineage>
</organism>
<dbReference type="EMBL" id="MT143825">
    <property type="protein sequence ID" value="QJB03098.1"/>
    <property type="molecule type" value="Genomic_DNA"/>
</dbReference>
<reference evidence="1" key="1">
    <citation type="submission" date="2020-03" db="EMBL/GenBank/DDBJ databases">
        <title>The deep terrestrial virosphere.</title>
        <authorList>
            <person name="Holmfeldt K."/>
            <person name="Nilsson E."/>
            <person name="Simone D."/>
            <person name="Lopez-Fernandez M."/>
            <person name="Wu X."/>
            <person name="de Brujin I."/>
            <person name="Lundin D."/>
            <person name="Andersson A."/>
            <person name="Bertilsson S."/>
            <person name="Dopson M."/>
        </authorList>
    </citation>
    <scope>NUCLEOTIDE SEQUENCE</scope>
    <source>
        <strain evidence="1">MM171B00889</strain>
    </source>
</reference>
<sequence>MGTMPKTTIEIEEGKVKVVVAMTPVEFRDKILTKIPTRGKETLADVFDMLVKSLVETAGLTKKEGQAFVAPEFWKVLHPEGS</sequence>
<name>A0A6M3M784_9ZZZZ</name>